<reference evidence="2" key="2">
    <citation type="submission" date="2022-01" db="EMBL/GenBank/DDBJ databases">
        <authorList>
            <person name="Yamashiro T."/>
            <person name="Shiraishi A."/>
            <person name="Satake H."/>
            <person name="Nakayama K."/>
        </authorList>
    </citation>
    <scope>NUCLEOTIDE SEQUENCE</scope>
</reference>
<sequence length="333" mass="37791">MLQKIGLLRYKDENVATKEAAGVEIGRLTASLLAESQEKYPLNEELKDLTCKYEGIVEEKKQMVAMTESSPIDNEVLEKIQSLLYLDSKLYKQILELELDNRSNETVKVSEELRVIKDEKDSLQTNLQRSEEKASLLREKLSMPVKKGKGLIQERENLKQQITEKNAQIETNTILQEIIETIDGTNINLPIDVNEPVEKVKWFATYLIERQIGKAQVGQELGMSPTVPPASFDNDWNTGMTDDDFNAEDAASIGSYVGNTQELEAKHDKWGPELSGFFGNLKVMLKDESLLTLLKQSFEKKVESLKEIERLVKDVNDSFDTELLQDYPAIDVT</sequence>
<name>A0ABQ5A8I2_9ASTR</name>
<dbReference type="PANTHER" id="PTHR43939">
    <property type="entry name" value="COILED-COIL DOMAIN-CONTAINING PROTEIN 158"/>
    <property type="match status" value="1"/>
</dbReference>
<reference evidence="2" key="1">
    <citation type="journal article" date="2022" name="Int. J. Mol. Sci.">
        <title>Draft Genome of Tanacetum Coccineum: Genomic Comparison of Closely Related Tanacetum-Family Plants.</title>
        <authorList>
            <person name="Yamashiro T."/>
            <person name="Shiraishi A."/>
            <person name="Nakayama K."/>
            <person name="Satake H."/>
        </authorList>
    </citation>
    <scope>NUCLEOTIDE SEQUENCE</scope>
</reference>
<dbReference type="EMBL" id="BQNB010011961">
    <property type="protein sequence ID" value="GJS97418.1"/>
    <property type="molecule type" value="Genomic_DNA"/>
</dbReference>
<dbReference type="PANTHER" id="PTHR43939:SF68">
    <property type="entry name" value="CENTROSOMAL PROTEIN OF 290 KDA-LIKE"/>
    <property type="match status" value="1"/>
</dbReference>
<accession>A0ABQ5A8I2</accession>
<protein>
    <submittedName>
        <fullName evidence="2">Uncharacterized protein</fullName>
    </submittedName>
</protein>
<dbReference type="Proteomes" id="UP001151760">
    <property type="component" value="Unassembled WGS sequence"/>
</dbReference>
<keyword evidence="3" id="KW-1185">Reference proteome</keyword>
<evidence type="ECO:0000256" key="1">
    <source>
        <dbReference type="SAM" id="Coils"/>
    </source>
</evidence>
<comment type="caution">
    <text evidence="2">The sequence shown here is derived from an EMBL/GenBank/DDBJ whole genome shotgun (WGS) entry which is preliminary data.</text>
</comment>
<gene>
    <name evidence="2" type="ORF">Tco_0804386</name>
</gene>
<evidence type="ECO:0000313" key="3">
    <source>
        <dbReference type="Proteomes" id="UP001151760"/>
    </source>
</evidence>
<proteinExistence type="predicted"/>
<organism evidence="2 3">
    <name type="scientific">Tanacetum coccineum</name>
    <dbReference type="NCBI Taxonomy" id="301880"/>
    <lineage>
        <taxon>Eukaryota</taxon>
        <taxon>Viridiplantae</taxon>
        <taxon>Streptophyta</taxon>
        <taxon>Embryophyta</taxon>
        <taxon>Tracheophyta</taxon>
        <taxon>Spermatophyta</taxon>
        <taxon>Magnoliopsida</taxon>
        <taxon>eudicotyledons</taxon>
        <taxon>Gunneridae</taxon>
        <taxon>Pentapetalae</taxon>
        <taxon>asterids</taxon>
        <taxon>campanulids</taxon>
        <taxon>Asterales</taxon>
        <taxon>Asteraceae</taxon>
        <taxon>Asteroideae</taxon>
        <taxon>Anthemideae</taxon>
        <taxon>Anthemidinae</taxon>
        <taxon>Tanacetum</taxon>
    </lineage>
</organism>
<feature type="coiled-coil region" evidence="1">
    <location>
        <begin position="113"/>
        <end position="172"/>
    </location>
</feature>
<keyword evidence="1" id="KW-0175">Coiled coil</keyword>
<evidence type="ECO:0000313" key="2">
    <source>
        <dbReference type="EMBL" id="GJS97418.1"/>
    </source>
</evidence>